<feature type="domain" description="Arrestin C-terminal-like" evidence="2">
    <location>
        <begin position="5"/>
        <end position="151"/>
    </location>
</feature>
<feature type="region of interest" description="Disordered" evidence="1">
    <location>
        <begin position="639"/>
        <end position="658"/>
    </location>
</feature>
<accession>A0A168KTA9</accession>
<feature type="compositionally biased region" description="Acidic residues" evidence="1">
    <location>
        <begin position="620"/>
        <end position="630"/>
    </location>
</feature>
<evidence type="ECO:0000313" key="4">
    <source>
        <dbReference type="Proteomes" id="UP000078561"/>
    </source>
</evidence>
<keyword evidence="4" id="KW-1185">Reference proteome</keyword>
<feature type="compositionally biased region" description="Acidic residues" evidence="1">
    <location>
        <begin position="326"/>
        <end position="336"/>
    </location>
</feature>
<dbReference type="Pfam" id="PF02752">
    <property type="entry name" value="Arrestin_C"/>
    <property type="match status" value="1"/>
</dbReference>
<dbReference type="InterPro" id="IPR014752">
    <property type="entry name" value="Arrestin-like_C"/>
</dbReference>
<feature type="compositionally biased region" description="Polar residues" evidence="1">
    <location>
        <begin position="378"/>
        <end position="402"/>
    </location>
</feature>
<dbReference type="EMBL" id="LT550314">
    <property type="protein sequence ID" value="SAL95396.1"/>
    <property type="molecule type" value="Genomic_DNA"/>
</dbReference>
<dbReference type="InterPro" id="IPR050357">
    <property type="entry name" value="Arrestin_domain-protein"/>
</dbReference>
<dbReference type="STRING" id="4829.A0A168KTA9"/>
<feature type="compositionally biased region" description="Low complexity" evidence="1">
    <location>
        <begin position="467"/>
        <end position="478"/>
    </location>
</feature>
<feature type="compositionally biased region" description="Low complexity" evidence="1">
    <location>
        <begin position="403"/>
        <end position="421"/>
    </location>
</feature>
<organism evidence="3">
    <name type="scientific">Absidia glauca</name>
    <name type="common">Pin mould</name>
    <dbReference type="NCBI Taxonomy" id="4829"/>
    <lineage>
        <taxon>Eukaryota</taxon>
        <taxon>Fungi</taxon>
        <taxon>Fungi incertae sedis</taxon>
        <taxon>Mucoromycota</taxon>
        <taxon>Mucoromycotina</taxon>
        <taxon>Mucoromycetes</taxon>
        <taxon>Mucorales</taxon>
        <taxon>Cunninghamellaceae</taxon>
        <taxon>Absidia</taxon>
    </lineage>
</organism>
<evidence type="ECO:0000259" key="2">
    <source>
        <dbReference type="SMART" id="SM01017"/>
    </source>
</evidence>
<feature type="region of interest" description="Disordered" evidence="1">
    <location>
        <begin position="540"/>
        <end position="633"/>
    </location>
</feature>
<dbReference type="InterPro" id="IPR014756">
    <property type="entry name" value="Ig_E-set"/>
</dbReference>
<gene>
    <name evidence="3" type="primary">ABSGL_00721.1 scaffold 921</name>
</gene>
<dbReference type="OrthoDB" id="7785529at2759"/>
<dbReference type="PANTHER" id="PTHR11188:SF17">
    <property type="entry name" value="FI21816P1"/>
    <property type="match status" value="1"/>
</dbReference>
<feature type="compositionally biased region" description="Polar residues" evidence="1">
    <location>
        <begin position="604"/>
        <end position="616"/>
    </location>
</feature>
<dbReference type="GO" id="GO:0005737">
    <property type="term" value="C:cytoplasm"/>
    <property type="evidence" value="ECO:0007669"/>
    <property type="project" value="TreeGrafter"/>
</dbReference>
<feature type="compositionally biased region" description="Low complexity" evidence="1">
    <location>
        <begin position="362"/>
        <end position="373"/>
    </location>
</feature>
<dbReference type="Pfam" id="PF00339">
    <property type="entry name" value="Arrestin_N"/>
    <property type="match status" value="1"/>
</dbReference>
<feature type="domain" description="Arrestin C-terminal-like" evidence="2">
    <location>
        <begin position="169"/>
        <end position="303"/>
    </location>
</feature>
<feature type="compositionally biased region" description="Polar residues" evidence="1">
    <location>
        <begin position="449"/>
        <end position="466"/>
    </location>
</feature>
<dbReference type="AlphaFoldDB" id="A0A168KTA9"/>
<dbReference type="Proteomes" id="UP000078561">
    <property type="component" value="Unassembled WGS sequence"/>
</dbReference>
<feature type="region of interest" description="Disordered" evidence="1">
    <location>
        <begin position="324"/>
        <end position="519"/>
    </location>
</feature>
<feature type="compositionally biased region" description="Polar residues" evidence="1">
    <location>
        <begin position="422"/>
        <end position="432"/>
    </location>
</feature>
<dbReference type="InParanoid" id="A0A168KTA9"/>
<reference evidence="3" key="1">
    <citation type="submission" date="2016-04" db="EMBL/GenBank/DDBJ databases">
        <authorList>
            <person name="Evans L.H."/>
            <person name="Alamgir A."/>
            <person name="Owens N."/>
            <person name="Weber N.D."/>
            <person name="Virtaneva K."/>
            <person name="Barbian K."/>
            <person name="Babar A."/>
            <person name="Rosenke K."/>
        </authorList>
    </citation>
    <scope>NUCLEOTIDE SEQUENCE [LARGE SCALE GENOMIC DNA]</scope>
    <source>
        <strain evidence="3">CBS 101.48</strain>
    </source>
</reference>
<evidence type="ECO:0000313" key="3">
    <source>
        <dbReference type="EMBL" id="SAL95396.1"/>
    </source>
</evidence>
<feature type="compositionally biased region" description="Polar residues" evidence="1">
    <location>
        <begin position="540"/>
        <end position="550"/>
    </location>
</feature>
<dbReference type="Gene3D" id="2.60.40.640">
    <property type="match status" value="2"/>
</dbReference>
<dbReference type="SMART" id="SM01017">
    <property type="entry name" value="Arrestin_C"/>
    <property type="match status" value="2"/>
</dbReference>
<dbReference type="InterPro" id="IPR011022">
    <property type="entry name" value="Arrestin_C-like"/>
</dbReference>
<sequence>MRPRSRTNKTIDIRLDEEKFYFPGETIKGVVLVHPKSATKTNHIVVRFSGQVTLAVKDKETIQLFSTSKHLPITTDGSKIAHVLDAKQHSFPFEFVVPNELPSTVEFGKRKARVKYTLTAIHDRPRVPESLCSKVTYSVPILELVDVTKPPFTKPQEKSIDTLLPTAKYNKKCQIIASIPRFGYTRGEIISLKIVINHFEAFAKSGALEVELVRSVEIRTHKNTATTEDVLKVVKQDVKIIGPYNFSQSTTCQLMIPTSTPPTIRFKDKTLHIHYKVRIRIQLATAATAITTFEMPFVVGTWPRADMPIDDDDDEELVKLLGETMLSDDDDDDSYDNGDGIGNGGDEDNDICPRTNLDKRGSSCSSSTTSSSSHQKRFSVSSSTNLAVQQKNALVGRSDSTQSRISHTSVGSVSSWRSSQSLDNNFSRNPPVTMTPIDHHQQMYPGYPRSTTSSDSVYTASNSLNRSSSTPDFSTPTSLYNGQNGRPLKYQHSYPRHNDRQPFYDDAASRGPSSYYPQGTPSYPTSLHQHIPYTNNNSHFNYNGSGQPSYQHHRGASEDYRSTPLTDDVPTRVLQPIPSVSTPANPIVNRFRAPPPSASASSPHNGNIPGSATIGTALSEDSDDSDDEGDLFGIIERQKKQAERKMRQNQRRIYTVTE</sequence>
<name>A0A168KTA9_ABSGL</name>
<dbReference type="GO" id="GO:0015031">
    <property type="term" value="P:protein transport"/>
    <property type="evidence" value="ECO:0007669"/>
    <property type="project" value="TreeGrafter"/>
</dbReference>
<protein>
    <recommendedName>
        <fullName evidence="2">Arrestin C-terminal-like domain-containing protein</fullName>
    </recommendedName>
</protein>
<evidence type="ECO:0000256" key="1">
    <source>
        <dbReference type="SAM" id="MobiDB-lite"/>
    </source>
</evidence>
<dbReference type="InterPro" id="IPR011021">
    <property type="entry name" value="Arrestin-like_N"/>
</dbReference>
<dbReference type="PANTHER" id="PTHR11188">
    <property type="entry name" value="ARRESTIN DOMAIN CONTAINING PROTEIN"/>
    <property type="match status" value="1"/>
</dbReference>
<dbReference type="SUPFAM" id="SSF81296">
    <property type="entry name" value="E set domains"/>
    <property type="match status" value="2"/>
</dbReference>
<proteinExistence type="predicted"/>